<evidence type="ECO:0008006" key="3">
    <source>
        <dbReference type="Google" id="ProtNLM"/>
    </source>
</evidence>
<dbReference type="Gene3D" id="3.10.180.10">
    <property type="entry name" value="2,3-Dihydroxybiphenyl 1,2-Dioxygenase, domain 1"/>
    <property type="match status" value="1"/>
</dbReference>
<name>A0A9W6ZHU1_9STRA</name>
<dbReference type="SUPFAM" id="SSF54593">
    <property type="entry name" value="Glyoxalase/Bleomycin resistance protein/Dihydroxybiphenyl dioxygenase"/>
    <property type="match status" value="1"/>
</dbReference>
<comment type="caution">
    <text evidence="1">The sequence shown here is derived from an EMBL/GenBank/DDBJ whole genome shotgun (WGS) entry which is preliminary data.</text>
</comment>
<sequence length="262" mass="29084">MGFRPDPRKADNLEKGRDTVWANAGATQVHLSEGKPQPQVLDGFVTLKYPSSSSLRALVSRAEENGVEAQYSDADPDHPIVTLFCPYGNRFVAEVGLGDPRGYQAEAEKALCNGISELTLHTKSSADLPSIAKFYTSVFGMTPDVTPEAVSVPFGPHQKLTFIQGPLLNSEYEDGKGPHISLYLNDLSSAWDNASALGLVYVNPRFKRKAATYEEAVDQCMFRVLDIVDPDTNRKIMRLEHEIRSKYKRDGLTMYKSYPFDS</sequence>
<protein>
    <recommendedName>
        <fullName evidence="3">VOC domain-containing protein</fullName>
    </recommendedName>
</protein>
<dbReference type="EMBL" id="BRXZ01003433">
    <property type="protein sequence ID" value="GMH54672.1"/>
    <property type="molecule type" value="Genomic_DNA"/>
</dbReference>
<dbReference type="Proteomes" id="UP001165082">
    <property type="component" value="Unassembled WGS sequence"/>
</dbReference>
<keyword evidence="2" id="KW-1185">Reference proteome</keyword>
<dbReference type="PANTHER" id="PTHR40280:SF1">
    <property type="entry name" value="VOC DOMAIN-CONTAINING PROTEIN"/>
    <property type="match status" value="1"/>
</dbReference>
<organism evidence="1 2">
    <name type="scientific">Triparma retinervis</name>
    <dbReference type="NCBI Taxonomy" id="2557542"/>
    <lineage>
        <taxon>Eukaryota</taxon>
        <taxon>Sar</taxon>
        <taxon>Stramenopiles</taxon>
        <taxon>Ochrophyta</taxon>
        <taxon>Bolidophyceae</taxon>
        <taxon>Parmales</taxon>
        <taxon>Triparmaceae</taxon>
        <taxon>Triparma</taxon>
    </lineage>
</organism>
<dbReference type="OrthoDB" id="410751at2759"/>
<gene>
    <name evidence="1" type="ORF">TrRE_jg10057</name>
</gene>
<accession>A0A9W6ZHU1</accession>
<evidence type="ECO:0000313" key="1">
    <source>
        <dbReference type="EMBL" id="GMH54672.1"/>
    </source>
</evidence>
<dbReference type="PANTHER" id="PTHR40280">
    <property type="entry name" value="BLR6907 PROTEIN"/>
    <property type="match status" value="1"/>
</dbReference>
<reference evidence="1" key="1">
    <citation type="submission" date="2022-07" db="EMBL/GenBank/DDBJ databases">
        <title>Genome analysis of Parmales, a sister group of diatoms, reveals the evolutionary specialization of diatoms from phago-mixotrophs to photoautotrophs.</title>
        <authorList>
            <person name="Ban H."/>
            <person name="Sato S."/>
            <person name="Yoshikawa S."/>
            <person name="Kazumasa Y."/>
            <person name="Nakamura Y."/>
            <person name="Ichinomiya M."/>
            <person name="Saitoh K."/>
            <person name="Sato N."/>
            <person name="Blanc-Mathieu R."/>
            <person name="Endo H."/>
            <person name="Kuwata A."/>
            <person name="Ogata H."/>
        </authorList>
    </citation>
    <scope>NUCLEOTIDE SEQUENCE</scope>
</reference>
<dbReference type="AlphaFoldDB" id="A0A9W6ZHU1"/>
<dbReference type="InterPro" id="IPR029068">
    <property type="entry name" value="Glyas_Bleomycin-R_OHBP_Dase"/>
</dbReference>
<evidence type="ECO:0000313" key="2">
    <source>
        <dbReference type="Proteomes" id="UP001165082"/>
    </source>
</evidence>
<proteinExistence type="predicted"/>